<evidence type="ECO:0000256" key="1">
    <source>
        <dbReference type="ARBA" id="ARBA00022737"/>
    </source>
</evidence>
<dbReference type="RefSeq" id="XP_025830772.1">
    <property type="nucleotide sequence ID" value="XM_025974987.1"/>
</dbReference>
<feature type="disulfide bond" evidence="4">
    <location>
        <begin position="271"/>
        <end position="286"/>
    </location>
</feature>
<dbReference type="CDD" id="cd00112">
    <property type="entry name" value="LDLa"/>
    <property type="match status" value="1"/>
</dbReference>
<dbReference type="FunCoup" id="A0A7F5R4H8">
    <property type="interactions" value="56"/>
</dbReference>
<dbReference type="Proteomes" id="UP000192223">
    <property type="component" value="Unplaced"/>
</dbReference>
<dbReference type="InParanoid" id="A0A7F5R4H8"/>
<dbReference type="FunFam" id="2.60.120.290:FF:000013">
    <property type="entry name" value="Membrane frizzled-related protein"/>
    <property type="match status" value="1"/>
</dbReference>
<keyword evidence="2 4" id="KW-1015">Disulfide bond</keyword>
<dbReference type="InterPro" id="IPR036055">
    <property type="entry name" value="LDL_receptor-like_sf"/>
</dbReference>
<feature type="compositionally biased region" description="Basic and acidic residues" evidence="5">
    <location>
        <begin position="481"/>
        <end position="500"/>
    </location>
</feature>
<evidence type="ECO:0000256" key="2">
    <source>
        <dbReference type="ARBA" id="ARBA00023157"/>
    </source>
</evidence>
<proteinExistence type="predicted"/>
<feature type="domain" description="CUB" evidence="8">
    <location>
        <begin position="71"/>
        <end position="187"/>
    </location>
</feature>
<reference evidence="10" key="1">
    <citation type="submission" date="2025-08" db="UniProtKB">
        <authorList>
            <consortium name="RefSeq"/>
        </authorList>
    </citation>
    <scope>IDENTIFICATION</scope>
    <source>
        <tissue evidence="10">Entire body</tissue>
    </source>
</reference>
<dbReference type="GeneID" id="108733976"/>
<dbReference type="KEGG" id="apln:108733976"/>
<dbReference type="SUPFAM" id="SSF57424">
    <property type="entry name" value="LDL receptor-like module"/>
    <property type="match status" value="1"/>
</dbReference>
<dbReference type="InterPro" id="IPR035914">
    <property type="entry name" value="Sperma_CUB_dom_sf"/>
</dbReference>
<dbReference type="PANTHER" id="PTHR24251">
    <property type="entry name" value="OVOCHYMASE-RELATED"/>
    <property type="match status" value="1"/>
</dbReference>
<keyword evidence="1" id="KW-0677">Repeat</keyword>
<dbReference type="CDD" id="cd00041">
    <property type="entry name" value="CUB"/>
    <property type="match status" value="1"/>
</dbReference>
<evidence type="ECO:0000259" key="8">
    <source>
        <dbReference type="PROSITE" id="PS01180"/>
    </source>
</evidence>
<dbReference type="CTD" id="32303"/>
<evidence type="ECO:0000313" key="9">
    <source>
        <dbReference type="Proteomes" id="UP000192223"/>
    </source>
</evidence>
<dbReference type="SMART" id="SM00192">
    <property type="entry name" value="LDLa"/>
    <property type="match status" value="1"/>
</dbReference>
<sequence>MLSAKCLTIPLLWLTTIIIVCDSNPKGADEFRIEPFYGGEFNRKELTTIFPELPQGDMGFYQPLVSSNDPCAPFVNVNHKKKEFFSPGYPDRYPNNTECVLVLEAPPGHIVKLAFRKNFSIEWSLDCKHDFLEVRDGAHGYDKLLHKPFCGSEFPSDVISTDRHLWIHFKSDDSIEGAGFKVVYDFMPRPPSLKTPEKMYCRINLTGEEGFFGSKDVPPEIREFTKENEMPIDCLWVITVKETKKVNAESGCYDDEFDCDDTTCIAEELRCNDVNNCRFMLDEEDCHGGNGEGQSDENINMSEEKMVIIMVIFCLILSGMCFAFVFNCVKKLIRDHHTIQEHIRQSREQQLNELGKQDSLDKKLSMEHRSQSTTSLDSQRFAAVNAIVPDTNCYVPGGDLLPILLRNEGSATPNGNTYNTQTVRTYDTENGSQPEMCDSACQTRESLFFPHEYSSGHSTPNHSLNSNSKPSPPAPFSTFGYKKDSKFRAEAKIEVEDNRRPYSVQTTKSAPDVIVTH</sequence>
<evidence type="ECO:0000256" key="6">
    <source>
        <dbReference type="SAM" id="Phobius"/>
    </source>
</evidence>
<feature type="transmembrane region" description="Helical" evidence="6">
    <location>
        <begin position="306"/>
        <end position="329"/>
    </location>
</feature>
<dbReference type="InterPro" id="IPR023415">
    <property type="entry name" value="LDLR_class-A_CS"/>
</dbReference>
<dbReference type="Pfam" id="PF00431">
    <property type="entry name" value="CUB"/>
    <property type="match status" value="1"/>
</dbReference>
<feature type="disulfide bond" evidence="4">
    <location>
        <begin position="259"/>
        <end position="277"/>
    </location>
</feature>
<dbReference type="PROSITE" id="PS01209">
    <property type="entry name" value="LDLRA_1"/>
    <property type="match status" value="1"/>
</dbReference>
<keyword evidence="7" id="KW-0732">Signal</keyword>
<keyword evidence="9" id="KW-1185">Reference proteome</keyword>
<evidence type="ECO:0000313" key="10">
    <source>
        <dbReference type="RefSeq" id="XP_025830772.1"/>
    </source>
</evidence>
<dbReference type="InterPro" id="IPR002172">
    <property type="entry name" value="LDrepeatLR_classA_rpt"/>
</dbReference>
<comment type="caution">
    <text evidence="3">Lacks conserved residue(s) required for the propagation of feature annotation.</text>
</comment>
<gene>
    <name evidence="10" type="primary">LOC108733976</name>
</gene>
<dbReference type="OrthoDB" id="9971251at2759"/>
<dbReference type="Gene3D" id="2.60.120.290">
    <property type="entry name" value="Spermadhesin, CUB domain"/>
    <property type="match status" value="1"/>
</dbReference>
<feature type="chain" id="PRO_5028887233" evidence="7">
    <location>
        <begin position="24"/>
        <end position="517"/>
    </location>
</feature>
<organism evidence="9 10">
    <name type="scientific">Agrilus planipennis</name>
    <name type="common">Emerald ash borer</name>
    <name type="synonym">Agrilus marcopoli</name>
    <dbReference type="NCBI Taxonomy" id="224129"/>
    <lineage>
        <taxon>Eukaryota</taxon>
        <taxon>Metazoa</taxon>
        <taxon>Ecdysozoa</taxon>
        <taxon>Arthropoda</taxon>
        <taxon>Hexapoda</taxon>
        <taxon>Insecta</taxon>
        <taxon>Pterygota</taxon>
        <taxon>Neoptera</taxon>
        <taxon>Endopterygota</taxon>
        <taxon>Coleoptera</taxon>
        <taxon>Polyphaga</taxon>
        <taxon>Elateriformia</taxon>
        <taxon>Buprestoidea</taxon>
        <taxon>Buprestidae</taxon>
        <taxon>Agrilinae</taxon>
        <taxon>Agrilus</taxon>
    </lineage>
</organism>
<dbReference type="SMART" id="SM00042">
    <property type="entry name" value="CUB"/>
    <property type="match status" value="1"/>
</dbReference>
<dbReference type="SUPFAM" id="SSF49854">
    <property type="entry name" value="Spermadhesin, CUB domain"/>
    <property type="match status" value="1"/>
</dbReference>
<accession>A0A7F5R4H8</accession>
<feature type="signal peptide" evidence="7">
    <location>
        <begin position="1"/>
        <end position="23"/>
    </location>
</feature>
<keyword evidence="6" id="KW-0812">Transmembrane</keyword>
<evidence type="ECO:0000256" key="5">
    <source>
        <dbReference type="SAM" id="MobiDB-lite"/>
    </source>
</evidence>
<keyword evidence="6" id="KW-0472">Membrane</keyword>
<dbReference type="PROSITE" id="PS01180">
    <property type="entry name" value="CUB"/>
    <property type="match status" value="1"/>
</dbReference>
<feature type="disulfide bond" evidence="4">
    <location>
        <begin position="252"/>
        <end position="264"/>
    </location>
</feature>
<dbReference type="PANTHER" id="PTHR24251:SF28">
    <property type="entry name" value="NEUROPILIN AND TOLLOID-LIKE, ISOFORM B"/>
    <property type="match status" value="1"/>
</dbReference>
<keyword evidence="6" id="KW-1133">Transmembrane helix</keyword>
<dbReference type="PROSITE" id="PS50068">
    <property type="entry name" value="LDLRA_2"/>
    <property type="match status" value="1"/>
</dbReference>
<feature type="region of interest" description="Disordered" evidence="5">
    <location>
        <begin position="451"/>
        <end position="517"/>
    </location>
</feature>
<evidence type="ECO:0000256" key="4">
    <source>
        <dbReference type="PROSITE-ProRule" id="PRU00124"/>
    </source>
</evidence>
<evidence type="ECO:0000256" key="7">
    <source>
        <dbReference type="SAM" id="SignalP"/>
    </source>
</evidence>
<evidence type="ECO:0000256" key="3">
    <source>
        <dbReference type="PROSITE-ProRule" id="PRU00059"/>
    </source>
</evidence>
<protein>
    <submittedName>
        <fullName evidence="10">Cubilin homolog</fullName>
    </submittedName>
</protein>
<dbReference type="InterPro" id="IPR000859">
    <property type="entry name" value="CUB_dom"/>
</dbReference>
<name>A0A7F5R4H8_AGRPL</name>
<dbReference type="AlphaFoldDB" id="A0A7F5R4H8"/>
<feature type="compositionally biased region" description="Polar residues" evidence="5">
    <location>
        <begin position="455"/>
        <end position="469"/>
    </location>
</feature>